<dbReference type="PANTHER" id="PTHR17490">
    <property type="entry name" value="SUA5"/>
    <property type="match status" value="1"/>
</dbReference>
<comment type="caution">
    <text evidence="13">The sequence shown here is derived from an EMBL/GenBank/DDBJ whole genome shotgun (WGS) entry which is preliminary data.</text>
</comment>
<keyword evidence="6" id="KW-0819">tRNA processing</keyword>
<dbReference type="SUPFAM" id="SSF55821">
    <property type="entry name" value="YrdC/RibB"/>
    <property type="match status" value="1"/>
</dbReference>
<sequence>MNPSPDTIEQQARRAADAVLRGGVIVYPTDTIWGIGCDATNPQAVERVFALKKRAESKSLIVLVGSEDGLLRTVRHVPDPAWDILRYSQRPVTIIYDHPVGVASNVLAEDGSLGIRVTSDPFCRRLIELIRRPLVSTSANISGEPSPQCFDEISPEILAGADYTVDYRRDDHRKAQASSVIKLTDDCRVTILRQ</sequence>
<dbReference type="InterPro" id="IPR017945">
    <property type="entry name" value="DHBP_synth_RibB-like_a/b_dom"/>
</dbReference>
<dbReference type="GO" id="GO:0006450">
    <property type="term" value="P:regulation of translational fidelity"/>
    <property type="evidence" value="ECO:0007669"/>
    <property type="project" value="TreeGrafter"/>
</dbReference>
<evidence type="ECO:0000256" key="7">
    <source>
        <dbReference type="ARBA" id="ARBA00022695"/>
    </source>
</evidence>
<name>A0A9D1KUA7_9FLAO</name>
<dbReference type="GO" id="GO:0008033">
    <property type="term" value="P:tRNA processing"/>
    <property type="evidence" value="ECO:0007669"/>
    <property type="project" value="UniProtKB-KW"/>
</dbReference>
<keyword evidence="7" id="KW-0548">Nucleotidyltransferase</keyword>
<dbReference type="GO" id="GO:0003725">
    <property type="term" value="F:double-stranded RNA binding"/>
    <property type="evidence" value="ECO:0007669"/>
    <property type="project" value="InterPro"/>
</dbReference>
<dbReference type="GO" id="GO:0005737">
    <property type="term" value="C:cytoplasm"/>
    <property type="evidence" value="ECO:0007669"/>
    <property type="project" value="UniProtKB-SubCell"/>
</dbReference>
<evidence type="ECO:0000256" key="4">
    <source>
        <dbReference type="ARBA" id="ARBA00022490"/>
    </source>
</evidence>
<dbReference type="EMBL" id="DVLY01000135">
    <property type="protein sequence ID" value="HIT98254.1"/>
    <property type="molecule type" value="Genomic_DNA"/>
</dbReference>
<keyword evidence="8" id="KW-0547">Nucleotide-binding</keyword>
<evidence type="ECO:0000256" key="8">
    <source>
        <dbReference type="ARBA" id="ARBA00022741"/>
    </source>
</evidence>
<evidence type="ECO:0000256" key="11">
    <source>
        <dbReference type="ARBA" id="ARBA00048366"/>
    </source>
</evidence>
<organism evidence="13 14">
    <name type="scientific">Candidatus Merdimorpha stercoravium</name>
    <dbReference type="NCBI Taxonomy" id="2840863"/>
    <lineage>
        <taxon>Bacteria</taxon>
        <taxon>Pseudomonadati</taxon>
        <taxon>Bacteroidota</taxon>
        <taxon>Flavobacteriia</taxon>
        <taxon>Flavobacteriales</taxon>
        <taxon>Candidatus Merdimorpha</taxon>
    </lineage>
</organism>
<dbReference type="Pfam" id="PF01300">
    <property type="entry name" value="Sua5_yciO_yrdC"/>
    <property type="match status" value="1"/>
</dbReference>
<evidence type="ECO:0000256" key="10">
    <source>
        <dbReference type="ARBA" id="ARBA00029774"/>
    </source>
</evidence>
<keyword evidence="9" id="KW-0067">ATP-binding</keyword>
<evidence type="ECO:0000313" key="13">
    <source>
        <dbReference type="EMBL" id="HIT98254.1"/>
    </source>
</evidence>
<proteinExistence type="inferred from homology"/>
<dbReference type="NCBIfam" id="TIGR00057">
    <property type="entry name" value="L-threonylcarbamoyladenylate synthase"/>
    <property type="match status" value="1"/>
</dbReference>
<evidence type="ECO:0000256" key="9">
    <source>
        <dbReference type="ARBA" id="ARBA00022840"/>
    </source>
</evidence>
<evidence type="ECO:0000256" key="6">
    <source>
        <dbReference type="ARBA" id="ARBA00022694"/>
    </source>
</evidence>
<dbReference type="PROSITE" id="PS51163">
    <property type="entry name" value="YRDC"/>
    <property type="match status" value="1"/>
</dbReference>
<dbReference type="InterPro" id="IPR050156">
    <property type="entry name" value="TC-AMP_synthase_SUA5"/>
</dbReference>
<gene>
    <name evidence="13" type="ORF">IAC44_05370</name>
</gene>
<accession>A0A9D1KUA7</accession>
<protein>
    <recommendedName>
        <fullName evidence="10">L-threonylcarbamoyladenylate synthase</fullName>
        <ecNumber evidence="3">2.7.7.87</ecNumber>
    </recommendedName>
    <alternativeName>
        <fullName evidence="10">L-threonylcarbamoyladenylate synthase</fullName>
    </alternativeName>
</protein>
<dbReference type="EC" id="2.7.7.87" evidence="3"/>
<dbReference type="AlphaFoldDB" id="A0A9D1KUA7"/>
<evidence type="ECO:0000256" key="1">
    <source>
        <dbReference type="ARBA" id="ARBA00004496"/>
    </source>
</evidence>
<evidence type="ECO:0000256" key="2">
    <source>
        <dbReference type="ARBA" id="ARBA00007663"/>
    </source>
</evidence>
<evidence type="ECO:0000313" key="14">
    <source>
        <dbReference type="Proteomes" id="UP000824161"/>
    </source>
</evidence>
<reference evidence="13" key="1">
    <citation type="submission" date="2020-10" db="EMBL/GenBank/DDBJ databases">
        <authorList>
            <person name="Gilroy R."/>
        </authorList>
    </citation>
    <scope>NUCLEOTIDE SEQUENCE</scope>
    <source>
        <strain evidence="13">1383</strain>
    </source>
</reference>
<reference evidence="13" key="2">
    <citation type="journal article" date="2021" name="PeerJ">
        <title>Extensive microbial diversity within the chicken gut microbiome revealed by metagenomics and culture.</title>
        <authorList>
            <person name="Gilroy R."/>
            <person name="Ravi A."/>
            <person name="Getino M."/>
            <person name="Pursley I."/>
            <person name="Horton D.L."/>
            <person name="Alikhan N.F."/>
            <person name="Baker D."/>
            <person name="Gharbi K."/>
            <person name="Hall N."/>
            <person name="Watson M."/>
            <person name="Adriaenssens E.M."/>
            <person name="Foster-Nyarko E."/>
            <person name="Jarju S."/>
            <person name="Secka A."/>
            <person name="Antonio M."/>
            <person name="Oren A."/>
            <person name="Chaudhuri R.R."/>
            <person name="La Ragione R."/>
            <person name="Hildebrand F."/>
            <person name="Pallen M.J."/>
        </authorList>
    </citation>
    <scope>NUCLEOTIDE SEQUENCE</scope>
    <source>
        <strain evidence="13">1383</strain>
    </source>
</reference>
<evidence type="ECO:0000259" key="12">
    <source>
        <dbReference type="PROSITE" id="PS51163"/>
    </source>
</evidence>
<evidence type="ECO:0000256" key="5">
    <source>
        <dbReference type="ARBA" id="ARBA00022679"/>
    </source>
</evidence>
<dbReference type="GO" id="GO:0005524">
    <property type="term" value="F:ATP binding"/>
    <property type="evidence" value="ECO:0007669"/>
    <property type="project" value="UniProtKB-KW"/>
</dbReference>
<dbReference type="InterPro" id="IPR006070">
    <property type="entry name" value="Sua5-like_dom"/>
</dbReference>
<evidence type="ECO:0000256" key="3">
    <source>
        <dbReference type="ARBA" id="ARBA00012584"/>
    </source>
</evidence>
<dbReference type="PANTHER" id="PTHR17490:SF16">
    <property type="entry name" value="THREONYLCARBAMOYL-AMP SYNTHASE"/>
    <property type="match status" value="1"/>
</dbReference>
<dbReference type="Gene3D" id="3.90.870.10">
    <property type="entry name" value="DHBP synthase"/>
    <property type="match status" value="1"/>
</dbReference>
<comment type="subcellular location">
    <subcellularLocation>
        <location evidence="1">Cytoplasm</location>
    </subcellularLocation>
</comment>
<comment type="similarity">
    <text evidence="2">Belongs to the SUA5 family.</text>
</comment>
<keyword evidence="4" id="KW-0963">Cytoplasm</keyword>
<dbReference type="Proteomes" id="UP000824161">
    <property type="component" value="Unassembled WGS sequence"/>
</dbReference>
<comment type="catalytic activity">
    <reaction evidence="11">
        <text>L-threonine + hydrogencarbonate + ATP = L-threonylcarbamoyladenylate + diphosphate + H2O</text>
        <dbReference type="Rhea" id="RHEA:36407"/>
        <dbReference type="ChEBI" id="CHEBI:15377"/>
        <dbReference type="ChEBI" id="CHEBI:17544"/>
        <dbReference type="ChEBI" id="CHEBI:30616"/>
        <dbReference type="ChEBI" id="CHEBI:33019"/>
        <dbReference type="ChEBI" id="CHEBI:57926"/>
        <dbReference type="ChEBI" id="CHEBI:73682"/>
        <dbReference type="EC" id="2.7.7.87"/>
    </reaction>
</comment>
<dbReference type="GO" id="GO:0061710">
    <property type="term" value="F:L-threonylcarbamoyladenylate synthase"/>
    <property type="evidence" value="ECO:0007669"/>
    <property type="project" value="UniProtKB-EC"/>
</dbReference>
<dbReference type="GO" id="GO:0000049">
    <property type="term" value="F:tRNA binding"/>
    <property type="evidence" value="ECO:0007669"/>
    <property type="project" value="TreeGrafter"/>
</dbReference>
<keyword evidence="5" id="KW-0808">Transferase</keyword>
<feature type="domain" description="YrdC-like" evidence="12">
    <location>
        <begin position="9"/>
        <end position="194"/>
    </location>
</feature>